<sequence length="124" mass="14417">MCEDWEWDPEVGRVAMAYGVDRWEAARIIDARWERLEAKHAAEQAEAEARLAEIATQEETPITAEFAKKIAKKLDRGMNQRQRSEFRTAIDNDDKFWQRLANPQTRDEAIQTMSLAQARRILGK</sequence>
<dbReference type="Proteomes" id="UP000003994">
    <property type="component" value="Unassembled WGS sequence"/>
</dbReference>
<protein>
    <submittedName>
        <fullName evidence="1">Uncharacterized protein</fullName>
    </submittedName>
</protein>
<name>K0ZBV9_9ACTO</name>
<dbReference type="RefSeq" id="WP_006681912.1">
    <property type="nucleotide sequence ID" value="NZ_JH815212.1"/>
</dbReference>
<dbReference type="AlphaFoldDB" id="K0ZBV9"/>
<dbReference type="STRING" id="883077.HMPREF9241_01716"/>
<accession>K0ZBV9</accession>
<gene>
    <name evidence="1" type="ORF">HMPREF9241_01716</name>
</gene>
<dbReference type="EMBL" id="AGWQ01000010">
    <property type="protein sequence ID" value="EJZ84940.1"/>
    <property type="molecule type" value="Genomic_DNA"/>
</dbReference>
<evidence type="ECO:0000313" key="2">
    <source>
        <dbReference type="Proteomes" id="UP000003994"/>
    </source>
</evidence>
<dbReference type="HOGENOM" id="CLU_1999025_0_0_11"/>
<comment type="caution">
    <text evidence="1">The sequence shown here is derived from an EMBL/GenBank/DDBJ whole genome shotgun (WGS) entry which is preliminary data.</text>
</comment>
<proteinExistence type="predicted"/>
<dbReference type="PATRIC" id="fig|883077.3.peg.1729"/>
<reference evidence="1 2" key="1">
    <citation type="submission" date="2012-07" db="EMBL/GenBank/DDBJ databases">
        <title>The Genome Sequence of Actinomyces turicensis ACS-279-V-COL4.</title>
        <authorList>
            <consortium name="The Broad Institute Genome Sequencing Platform"/>
            <person name="Earl A."/>
            <person name="Ward D."/>
            <person name="Feldgarden M."/>
            <person name="Gevers D."/>
            <person name="Saerens B."/>
            <person name="Vaneechoutte M."/>
            <person name="Walker B."/>
            <person name="Young S.K."/>
            <person name="Zeng Q."/>
            <person name="Gargeya S."/>
            <person name="Fitzgerald M."/>
            <person name="Haas B."/>
            <person name="Abouelleil A."/>
            <person name="Alvarado L."/>
            <person name="Arachchi H.M."/>
            <person name="Berlin A."/>
            <person name="Chapman S.B."/>
            <person name="Goldberg J."/>
            <person name="Griggs A."/>
            <person name="Gujja S."/>
            <person name="Hansen M."/>
            <person name="Howarth C."/>
            <person name="Imamovic A."/>
            <person name="Larimer J."/>
            <person name="McCowen C."/>
            <person name="Montmayeur A."/>
            <person name="Murphy C."/>
            <person name="Neiman D."/>
            <person name="Pearson M."/>
            <person name="Priest M."/>
            <person name="Roberts A."/>
            <person name="Saif S."/>
            <person name="Shea T."/>
            <person name="Sisk P."/>
            <person name="Sykes S."/>
            <person name="Wortman J."/>
            <person name="Nusbaum C."/>
            <person name="Birren B."/>
        </authorList>
    </citation>
    <scope>NUCLEOTIDE SEQUENCE [LARGE SCALE GENOMIC DNA]</scope>
    <source>
        <strain evidence="1 2">ACS-279-V-Col4</strain>
    </source>
</reference>
<evidence type="ECO:0000313" key="1">
    <source>
        <dbReference type="EMBL" id="EJZ84940.1"/>
    </source>
</evidence>
<organism evidence="1 2">
    <name type="scientific">Schaalia turicensis ACS-279-V-Col4</name>
    <dbReference type="NCBI Taxonomy" id="883077"/>
    <lineage>
        <taxon>Bacteria</taxon>
        <taxon>Bacillati</taxon>
        <taxon>Actinomycetota</taxon>
        <taxon>Actinomycetes</taxon>
        <taxon>Actinomycetales</taxon>
        <taxon>Actinomycetaceae</taxon>
        <taxon>Schaalia</taxon>
    </lineage>
</organism>
<keyword evidence="2" id="KW-1185">Reference proteome</keyword>